<name>A0ABU7IRH5_9FLAO</name>
<gene>
    <name evidence="1" type="ORF">V1I91_04295</name>
</gene>
<organism evidence="1 2">
    <name type="scientific">Maribacter cobaltidurans</name>
    <dbReference type="NCBI Taxonomy" id="1178778"/>
    <lineage>
        <taxon>Bacteria</taxon>
        <taxon>Pseudomonadati</taxon>
        <taxon>Bacteroidota</taxon>
        <taxon>Flavobacteriia</taxon>
        <taxon>Flavobacteriales</taxon>
        <taxon>Flavobacteriaceae</taxon>
        <taxon>Maribacter</taxon>
    </lineage>
</organism>
<evidence type="ECO:0000313" key="2">
    <source>
        <dbReference type="Proteomes" id="UP001356308"/>
    </source>
</evidence>
<evidence type="ECO:0000313" key="1">
    <source>
        <dbReference type="EMBL" id="MEE1975273.1"/>
    </source>
</evidence>
<comment type="caution">
    <text evidence="1">The sequence shown here is derived from an EMBL/GenBank/DDBJ whole genome shotgun (WGS) entry which is preliminary data.</text>
</comment>
<proteinExistence type="predicted"/>
<reference evidence="1 2" key="1">
    <citation type="submission" date="2024-01" db="EMBL/GenBank/DDBJ databases">
        <title>Maribacter spp. originated from different algae showed divergent polysaccharides utilization ability.</title>
        <authorList>
            <person name="Wang H."/>
            <person name="Wu Y."/>
        </authorList>
    </citation>
    <scope>NUCLEOTIDE SEQUENCE [LARGE SCALE GENOMIC DNA]</scope>
    <source>
        <strain evidence="1 2">PR1</strain>
    </source>
</reference>
<accession>A0ABU7IRH5</accession>
<dbReference type="RefSeq" id="WP_272650101.1">
    <property type="nucleotide sequence ID" value="NZ_JAZDDG010000002.1"/>
</dbReference>
<evidence type="ECO:0008006" key="3">
    <source>
        <dbReference type="Google" id="ProtNLM"/>
    </source>
</evidence>
<protein>
    <recommendedName>
        <fullName evidence="3">LPS export ABC transporter periplasmic protein LptC</fullName>
    </recommendedName>
</protein>
<dbReference type="PROSITE" id="PS51257">
    <property type="entry name" value="PROKAR_LIPOPROTEIN"/>
    <property type="match status" value="1"/>
</dbReference>
<dbReference type="EMBL" id="JAZDDG010000002">
    <property type="protein sequence ID" value="MEE1975273.1"/>
    <property type="molecule type" value="Genomic_DNA"/>
</dbReference>
<sequence length="192" mass="21408">MKNLKPILLLSLAFIFMGCDLVEELIEEEFDETITFDGELEILEESAVSSTEDSINVETQLGYYSIANDPDIASLIEDDNAEITKIKIDEIRYTYKDFEGNEEAVVVSAGFLMVGNMESKSSSLENGIAVADADQRNLLFTHRDDFSIIESALLNGPYPTIGIQYFGTLSRNPVYFKVAIRVQVTVTIKAKI</sequence>
<dbReference type="Proteomes" id="UP001356308">
    <property type="component" value="Unassembled WGS sequence"/>
</dbReference>
<keyword evidence="2" id="KW-1185">Reference proteome</keyword>